<name>A0A6C0B0K2_9ZZZZ</name>
<reference evidence="1" key="1">
    <citation type="journal article" date="2020" name="Nature">
        <title>Giant virus diversity and host interactions through global metagenomics.</title>
        <authorList>
            <person name="Schulz F."/>
            <person name="Roux S."/>
            <person name="Paez-Espino D."/>
            <person name="Jungbluth S."/>
            <person name="Walsh D.A."/>
            <person name="Denef V.J."/>
            <person name="McMahon K.D."/>
            <person name="Konstantinidis K.T."/>
            <person name="Eloe-Fadrosh E.A."/>
            <person name="Kyrpides N.C."/>
            <person name="Woyke T."/>
        </authorList>
    </citation>
    <scope>NUCLEOTIDE SEQUENCE</scope>
    <source>
        <strain evidence="1">GVMAG-M-3300009182-78</strain>
    </source>
</reference>
<sequence>MANRGNGQYEFVDESSRIMYTTAHAALTLLELWDFVKKDPGPLGFMYSGAPEVDQIYAKVEELGYSGHSGASFGCTLRTMQYIAKNGYDNFRNEYTARQQT</sequence>
<protein>
    <submittedName>
        <fullName evidence="1">Uncharacterized protein</fullName>
    </submittedName>
</protein>
<evidence type="ECO:0000313" key="1">
    <source>
        <dbReference type="EMBL" id="QHS85606.1"/>
    </source>
</evidence>
<accession>A0A6C0B0K2</accession>
<organism evidence="1">
    <name type="scientific">viral metagenome</name>
    <dbReference type="NCBI Taxonomy" id="1070528"/>
    <lineage>
        <taxon>unclassified sequences</taxon>
        <taxon>metagenomes</taxon>
        <taxon>organismal metagenomes</taxon>
    </lineage>
</organism>
<dbReference type="AlphaFoldDB" id="A0A6C0B0K2"/>
<proteinExistence type="predicted"/>
<dbReference type="EMBL" id="MN739045">
    <property type="protein sequence ID" value="QHS85606.1"/>
    <property type="molecule type" value="Genomic_DNA"/>
</dbReference>